<protein>
    <recommendedName>
        <fullName evidence="1">Suppressor of fused-like domain-containing protein</fullName>
    </recommendedName>
</protein>
<accession>A0A6A9V2C8</accession>
<sequence length="471" mass="50834">MDDELGVARVEHLRSFLGEPVRLVEDVHDGVRFDVLLFPPTGRVPHATLVTDGLSDVGRRRGGGSGRGGEQELVRSELLLGLPAGWPGTDASDGSLLEAPASSWPVTVLRETARLSLDEERALEWGTTVGGPEFRDLVPAGVPFGGVLVGPPLAYPGDLALASTPVGEVRYHGALLVTPDELDHALAVPYGSSGLLERLWQAGVSAVVDPGRAGVVDGPPPWTVHVLLGDSPDHLGQVLDHDLPALSAALAEDRATSYLMPLDEVSVQLRLTGPMDVHRVLQDAGWTDADAPLHDAVPTHRRTVELAPVGGRGLEALVAVLALVRILAERRHVVAVWLPQQGHLATPQRLVQEMDDIDVSFRVHPFVEVPDTVTTRGLEALGGLEVRFTAPRLSAEDRRRRLRRVLQSRPESRDMVLPAAGQRGRHGFSRYALVEAVDPRTAERYLELVDGGWRGRFDRQRGRGPSGSLSS</sequence>
<proteinExistence type="predicted"/>
<name>A0A6A9V2C8_9ACTN</name>
<dbReference type="Pfam" id="PF05076">
    <property type="entry name" value="SUFU"/>
    <property type="match status" value="1"/>
</dbReference>
<dbReference type="EMBL" id="WPCU01000010">
    <property type="protein sequence ID" value="MVA77737.1"/>
    <property type="molecule type" value="Genomic_DNA"/>
</dbReference>
<evidence type="ECO:0000313" key="2">
    <source>
        <dbReference type="EMBL" id="MVA77737.1"/>
    </source>
</evidence>
<evidence type="ECO:0000259" key="1">
    <source>
        <dbReference type="Pfam" id="PF05076"/>
    </source>
</evidence>
<gene>
    <name evidence="2" type="ORF">GC722_17205</name>
</gene>
<dbReference type="RefSeq" id="WP_156611949.1">
    <property type="nucleotide sequence ID" value="NZ_WPCU01000010.1"/>
</dbReference>
<dbReference type="Proteomes" id="UP000435304">
    <property type="component" value="Unassembled WGS sequence"/>
</dbReference>
<keyword evidence="3" id="KW-1185">Reference proteome</keyword>
<feature type="domain" description="Suppressor of fused-like" evidence="1">
    <location>
        <begin position="32"/>
        <end position="212"/>
    </location>
</feature>
<dbReference type="InterPro" id="IPR020941">
    <property type="entry name" value="SUFU-like_domain"/>
</dbReference>
<comment type="caution">
    <text evidence="2">The sequence shown here is derived from an EMBL/GenBank/DDBJ whole genome shotgun (WGS) entry which is preliminary data.</text>
</comment>
<evidence type="ECO:0000313" key="3">
    <source>
        <dbReference type="Proteomes" id="UP000435304"/>
    </source>
</evidence>
<dbReference type="AlphaFoldDB" id="A0A6A9V2C8"/>
<organism evidence="2 3">
    <name type="scientific">Auraticoccus cholistanensis</name>
    <dbReference type="NCBI Taxonomy" id="2656650"/>
    <lineage>
        <taxon>Bacteria</taxon>
        <taxon>Bacillati</taxon>
        <taxon>Actinomycetota</taxon>
        <taxon>Actinomycetes</taxon>
        <taxon>Propionibacteriales</taxon>
        <taxon>Propionibacteriaceae</taxon>
        <taxon>Auraticoccus</taxon>
    </lineage>
</organism>
<reference evidence="2 3" key="1">
    <citation type="submission" date="2019-12" db="EMBL/GenBank/DDBJ databases">
        <title>Auraticoccus cholistani sp. nov., an actinomycete isolated from soil of Cholistan desert.</title>
        <authorList>
            <person name="Cheema M.T."/>
        </authorList>
    </citation>
    <scope>NUCLEOTIDE SEQUENCE [LARGE SCALE GENOMIC DNA]</scope>
    <source>
        <strain evidence="2 3">F435</strain>
    </source>
</reference>